<evidence type="ECO:0000313" key="11">
    <source>
        <dbReference type="Proteomes" id="UP000041254"/>
    </source>
</evidence>
<dbReference type="EMBL" id="CDMY01000276">
    <property type="protein sequence ID" value="CEL99254.1"/>
    <property type="molecule type" value="Genomic_DNA"/>
</dbReference>
<comment type="subcellular location">
    <subcellularLocation>
        <location evidence="2">Mitochondrion inner membrane</location>
    </subcellularLocation>
</comment>
<evidence type="ECO:0000256" key="7">
    <source>
        <dbReference type="ARBA" id="ARBA00023128"/>
    </source>
</evidence>
<dbReference type="AlphaFoldDB" id="A0A0G4EPA0"/>
<proteinExistence type="inferred from homology"/>
<organism evidence="10 11">
    <name type="scientific">Vitrella brassicaformis (strain CCMP3155)</name>
    <dbReference type="NCBI Taxonomy" id="1169540"/>
    <lineage>
        <taxon>Eukaryota</taxon>
        <taxon>Sar</taxon>
        <taxon>Alveolata</taxon>
        <taxon>Colpodellida</taxon>
        <taxon>Vitrellaceae</taxon>
        <taxon>Vitrella</taxon>
    </lineage>
</organism>
<comment type="similarity">
    <text evidence="3">Belongs to the MICOS complex subunit Mic10 family.</text>
</comment>
<dbReference type="Pfam" id="PF04418">
    <property type="entry name" value="DUF543"/>
    <property type="match status" value="1"/>
</dbReference>
<evidence type="ECO:0008006" key="12">
    <source>
        <dbReference type="Google" id="ProtNLM"/>
    </source>
</evidence>
<reference evidence="10 11" key="1">
    <citation type="submission" date="2014-11" db="EMBL/GenBank/DDBJ databases">
        <authorList>
            <person name="Zhu J."/>
            <person name="Qi W."/>
            <person name="Song R."/>
        </authorList>
    </citation>
    <scope>NUCLEOTIDE SEQUENCE [LARGE SCALE GENOMIC DNA]</scope>
</reference>
<evidence type="ECO:0000256" key="5">
    <source>
        <dbReference type="ARBA" id="ARBA00022792"/>
    </source>
</evidence>
<keyword evidence="8 9" id="KW-0472">Membrane</keyword>
<gene>
    <name evidence="10" type="ORF">Vbra_12537</name>
</gene>
<name>A0A0G4EPA0_VITBC</name>
<evidence type="ECO:0000256" key="2">
    <source>
        <dbReference type="ARBA" id="ARBA00004273"/>
    </source>
</evidence>
<evidence type="ECO:0000256" key="3">
    <source>
        <dbReference type="ARBA" id="ARBA00006792"/>
    </source>
</evidence>
<evidence type="ECO:0000256" key="1">
    <source>
        <dbReference type="ARBA" id="ARBA00002689"/>
    </source>
</evidence>
<keyword evidence="5" id="KW-0999">Mitochondrion inner membrane</keyword>
<accession>A0A0G4EPA0</accession>
<comment type="function">
    <text evidence="1">Component of the MICOS complex, a large protein complex of the mitochondrial inner membrane that plays crucial roles in the maintenance of crista junctions, inner membrane architecture, and formation of contact sites to the outer membrane.</text>
</comment>
<feature type="transmembrane region" description="Helical" evidence="9">
    <location>
        <begin position="20"/>
        <end position="41"/>
    </location>
</feature>
<evidence type="ECO:0000256" key="6">
    <source>
        <dbReference type="ARBA" id="ARBA00022989"/>
    </source>
</evidence>
<keyword evidence="7" id="KW-0496">Mitochondrion</keyword>
<evidence type="ECO:0000256" key="4">
    <source>
        <dbReference type="ARBA" id="ARBA00022692"/>
    </source>
</evidence>
<dbReference type="InParanoid" id="A0A0G4EPA0"/>
<dbReference type="InterPro" id="IPR007512">
    <property type="entry name" value="Mic10"/>
</dbReference>
<keyword evidence="4 9" id="KW-0812">Transmembrane</keyword>
<evidence type="ECO:0000313" key="10">
    <source>
        <dbReference type="EMBL" id="CEL99254.1"/>
    </source>
</evidence>
<protein>
    <recommendedName>
        <fullName evidence="12">MICOS complex subunit MIC10</fullName>
    </recommendedName>
</protein>
<dbReference type="Proteomes" id="UP000041254">
    <property type="component" value="Unassembled WGS sequence"/>
</dbReference>
<keyword evidence="6 9" id="KW-1133">Transmembrane helix</keyword>
<evidence type="ECO:0000256" key="8">
    <source>
        <dbReference type="ARBA" id="ARBA00023136"/>
    </source>
</evidence>
<keyword evidence="11" id="KW-1185">Reference proteome</keyword>
<dbReference type="GO" id="GO:0061617">
    <property type="term" value="C:MICOS complex"/>
    <property type="evidence" value="ECO:0007669"/>
    <property type="project" value="InterPro"/>
</dbReference>
<sequence length="117" mass="12491">MSEAAQSKSPPLSESYSRLAVNAAAKAGFGMVGGGLMALVFMKGAAMRCLLTGIGTGLGLGWGLKEADEYLTNPSPEKLPKTENFAKGFEEVREVTYSTCRKLFDVIPESWKPPSSK</sequence>
<evidence type="ECO:0000256" key="9">
    <source>
        <dbReference type="SAM" id="Phobius"/>
    </source>
</evidence>
<dbReference type="VEuPathDB" id="CryptoDB:Vbra_12537"/>